<proteinExistence type="predicted"/>
<dbReference type="EMBL" id="AP025323">
    <property type="protein sequence ID" value="BDD12967.1"/>
    <property type="molecule type" value="Genomic_DNA"/>
</dbReference>
<keyword evidence="3" id="KW-0804">Transcription</keyword>
<dbReference type="InterPro" id="IPR018060">
    <property type="entry name" value="HTH_AraC"/>
</dbReference>
<evidence type="ECO:0000256" key="2">
    <source>
        <dbReference type="ARBA" id="ARBA00023125"/>
    </source>
</evidence>
<dbReference type="RefSeq" id="WP_338396193.1">
    <property type="nucleotide sequence ID" value="NZ_AP025323.1"/>
</dbReference>
<evidence type="ECO:0000313" key="5">
    <source>
        <dbReference type="EMBL" id="BDD12967.1"/>
    </source>
</evidence>
<dbReference type="AlphaFoldDB" id="A0AAU9D6F6"/>
<evidence type="ECO:0000256" key="1">
    <source>
        <dbReference type="ARBA" id="ARBA00023015"/>
    </source>
</evidence>
<gene>
    <name evidence="5" type="ORF">FUAX_53990</name>
</gene>
<dbReference type="PANTHER" id="PTHR43280:SF32">
    <property type="entry name" value="TRANSCRIPTIONAL REGULATORY PROTEIN"/>
    <property type="match status" value="1"/>
</dbReference>
<keyword evidence="5" id="KW-0614">Plasmid</keyword>
<keyword evidence="2" id="KW-0238">DNA-binding</keyword>
<accession>A0AAU9D6F6</accession>
<name>A0AAU9D6F6_9BACT</name>
<dbReference type="PRINTS" id="PR00032">
    <property type="entry name" value="HTHARAC"/>
</dbReference>
<protein>
    <submittedName>
        <fullName evidence="5">AraC family transcriptional regulator</fullName>
    </submittedName>
</protein>
<keyword evidence="1" id="KW-0805">Transcription regulation</keyword>
<dbReference type="PANTHER" id="PTHR43280">
    <property type="entry name" value="ARAC-FAMILY TRANSCRIPTIONAL REGULATOR"/>
    <property type="match status" value="1"/>
</dbReference>
<dbReference type="InterPro" id="IPR020449">
    <property type="entry name" value="Tscrpt_reg_AraC-type_HTH"/>
</dbReference>
<dbReference type="GO" id="GO:0043565">
    <property type="term" value="F:sequence-specific DNA binding"/>
    <property type="evidence" value="ECO:0007669"/>
    <property type="project" value="InterPro"/>
</dbReference>
<feature type="domain" description="HTH araC/xylS-type" evidence="4">
    <location>
        <begin position="217"/>
        <end position="300"/>
    </location>
</feature>
<dbReference type="InterPro" id="IPR009057">
    <property type="entry name" value="Homeodomain-like_sf"/>
</dbReference>
<organism evidence="5 6">
    <name type="scientific">Fulvitalea axinellae</name>
    <dbReference type="NCBI Taxonomy" id="1182444"/>
    <lineage>
        <taxon>Bacteria</taxon>
        <taxon>Pseudomonadati</taxon>
        <taxon>Bacteroidota</taxon>
        <taxon>Cytophagia</taxon>
        <taxon>Cytophagales</taxon>
        <taxon>Persicobacteraceae</taxon>
        <taxon>Fulvitalea</taxon>
    </lineage>
</organism>
<dbReference type="GO" id="GO:0003700">
    <property type="term" value="F:DNA-binding transcription factor activity"/>
    <property type="evidence" value="ECO:0007669"/>
    <property type="project" value="InterPro"/>
</dbReference>
<dbReference type="KEGG" id="fax:FUAX_53990"/>
<reference evidence="5 6" key="1">
    <citation type="submission" date="2021-12" db="EMBL/GenBank/DDBJ databases">
        <title>Genome sequencing of bacteria with rrn-lacking chromosome and rrn-plasmid.</title>
        <authorList>
            <person name="Anda M."/>
            <person name="Iwasaki W."/>
        </authorList>
    </citation>
    <scope>NUCLEOTIDE SEQUENCE [LARGE SCALE GENOMIC DNA]</scope>
    <source>
        <strain evidence="5 6">DSM 100852</strain>
        <plasmid evidence="5 6">pFA9</plasmid>
    </source>
</reference>
<evidence type="ECO:0000259" key="4">
    <source>
        <dbReference type="SMART" id="SM00342"/>
    </source>
</evidence>
<dbReference type="Pfam" id="PF12833">
    <property type="entry name" value="HTH_18"/>
    <property type="match status" value="1"/>
</dbReference>
<keyword evidence="6" id="KW-1185">Reference proteome</keyword>
<dbReference type="SUPFAM" id="SSF46689">
    <property type="entry name" value="Homeodomain-like"/>
    <property type="match status" value="1"/>
</dbReference>
<sequence>MKGIYHIKSISELHGMLGCDPPKHPSVSLIRFSDMKFPVGEAEFSGATVDFYVISMKDSSGQMKYGKGYYDFEEGTMLFAAPNQIMFHSHLSDEILDTDGWSLFIHPDILYGTALAEKMNDYTFFSYETDEALHLSKQERTKINTCVDNIKEEYGQNIDRHSNDLIVSNLDLLLSYCKRFYDRQFITRHKQSKGVVLKLEKLLLDYFKSEHALEKGLPTVKYCAEQLHFSPNYLSDLLKKETGKNTKEHIDYYLLEKAKQMLMATELNVNQIAYELGFENPKSFSKLFKKKTGATPTEFRQN</sequence>
<dbReference type="SMART" id="SM00342">
    <property type="entry name" value="HTH_ARAC"/>
    <property type="match status" value="1"/>
</dbReference>
<dbReference type="Gene3D" id="1.10.10.60">
    <property type="entry name" value="Homeodomain-like"/>
    <property type="match status" value="2"/>
</dbReference>
<evidence type="ECO:0000313" key="6">
    <source>
        <dbReference type="Proteomes" id="UP001348817"/>
    </source>
</evidence>
<evidence type="ECO:0000256" key="3">
    <source>
        <dbReference type="ARBA" id="ARBA00023163"/>
    </source>
</evidence>
<dbReference type="Proteomes" id="UP001348817">
    <property type="component" value="Plasmid pFA9"/>
</dbReference>
<geneLocation type="plasmid" evidence="5 6">
    <name>pFA9</name>
</geneLocation>